<name>A0ACB0JQV9_TRIPR</name>
<dbReference type="EMBL" id="CASHSV030000109">
    <property type="protein sequence ID" value="CAJ2645812.1"/>
    <property type="molecule type" value="Genomic_DNA"/>
</dbReference>
<comment type="caution">
    <text evidence="1">The sequence shown here is derived from an EMBL/GenBank/DDBJ whole genome shotgun (WGS) entry which is preliminary data.</text>
</comment>
<accession>A0ACB0JQV9</accession>
<evidence type="ECO:0000313" key="2">
    <source>
        <dbReference type="Proteomes" id="UP001177021"/>
    </source>
</evidence>
<proteinExistence type="predicted"/>
<sequence>MKRVPPISQQREASTTQIGSQSSSSRFDWRPDCFCERKTVMLRAKTLKNPGRQFYTCPLNKEDSANCKYFMWVDEWEDYLANESLRRVERKEGVKDDEMKTSVDNNYENDKFKRDVNSKLDMLVVDMKLIKYFVFACIVIQLLYMVVHNGGRVIDEER</sequence>
<evidence type="ECO:0000313" key="1">
    <source>
        <dbReference type="EMBL" id="CAJ2645812.1"/>
    </source>
</evidence>
<protein>
    <submittedName>
        <fullName evidence="1">Uncharacterized protein</fullName>
    </submittedName>
</protein>
<keyword evidence="2" id="KW-1185">Reference proteome</keyword>
<dbReference type="Proteomes" id="UP001177021">
    <property type="component" value="Unassembled WGS sequence"/>
</dbReference>
<gene>
    <name evidence="1" type="ORF">MILVUS5_LOCUS14647</name>
</gene>
<reference evidence="1" key="1">
    <citation type="submission" date="2023-10" db="EMBL/GenBank/DDBJ databases">
        <authorList>
            <person name="Rodriguez Cubillos JULIANA M."/>
            <person name="De Vega J."/>
        </authorList>
    </citation>
    <scope>NUCLEOTIDE SEQUENCE</scope>
</reference>
<organism evidence="1 2">
    <name type="scientific">Trifolium pratense</name>
    <name type="common">Red clover</name>
    <dbReference type="NCBI Taxonomy" id="57577"/>
    <lineage>
        <taxon>Eukaryota</taxon>
        <taxon>Viridiplantae</taxon>
        <taxon>Streptophyta</taxon>
        <taxon>Embryophyta</taxon>
        <taxon>Tracheophyta</taxon>
        <taxon>Spermatophyta</taxon>
        <taxon>Magnoliopsida</taxon>
        <taxon>eudicotyledons</taxon>
        <taxon>Gunneridae</taxon>
        <taxon>Pentapetalae</taxon>
        <taxon>rosids</taxon>
        <taxon>fabids</taxon>
        <taxon>Fabales</taxon>
        <taxon>Fabaceae</taxon>
        <taxon>Papilionoideae</taxon>
        <taxon>50 kb inversion clade</taxon>
        <taxon>NPAAA clade</taxon>
        <taxon>Hologalegina</taxon>
        <taxon>IRL clade</taxon>
        <taxon>Trifolieae</taxon>
        <taxon>Trifolium</taxon>
    </lineage>
</organism>